<evidence type="ECO:0000256" key="6">
    <source>
        <dbReference type="ARBA" id="ARBA00023098"/>
    </source>
</evidence>
<evidence type="ECO:0000256" key="8">
    <source>
        <dbReference type="ARBA" id="ARBA00023315"/>
    </source>
</evidence>
<dbReference type="InterPro" id="IPR044851">
    <property type="entry name" value="Wax_synthase"/>
</dbReference>
<feature type="transmembrane region" description="Helical" evidence="9">
    <location>
        <begin position="157"/>
        <end position="187"/>
    </location>
</feature>
<dbReference type="InterPro" id="IPR017088">
    <property type="entry name" value="Wax_synthase_Magnoliopsida"/>
</dbReference>
<evidence type="ECO:0000256" key="4">
    <source>
        <dbReference type="ARBA" id="ARBA00022692"/>
    </source>
</evidence>
<evidence type="ECO:0000313" key="12">
    <source>
        <dbReference type="Proteomes" id="UP001634007"/>
    </source>
</evidence>
<evidence type="ECO:0000256" key="2">
    <source>
        <dbReference type="ARBA" id="ARBA00007282"/>
    </source>
</evidence>
<protein>
    <recommendedName>
        <fullName evidence="10">Wax synthase domain-containing protein</fullName>
    </recommendedName>
</protein>
<keyword evidence="3" id="KW-0808">Transferase</keyword>
<dbReference type="PANTHER" id="PTHR31595:SF72">
    <property type="entry name" value="ACYL-COA--STEROL O-ACYLTRANSFERASE 1-LIKE"/>
    <property type="match status" value="1"/>
</dbReference>
<dbReference type="GO" id="GO:0016746">
    <property type="term" value="F:acyltransferase activity"/>
    <property type="evidence" value="ECO:0007669"/>
    <property type="project" value="UniProtKB-KW"/>
</dbReference>
<organism evidence="11 12">
    <name type="scientific">Eucalyptus globulus</name>
    <name type="common">Tasmanian blue gum</name>
    <dbReference type="NCBI Taxonomy" id="34317"/>
    <lineage>
        <taxon>Eukaryota</taxon>
        <taxon>Viridiplantae</taxon>
        <taxon>Streptophyta</taxon>
        <taxon>Embryophyta</taxon>
        <taxon>Tracheophyta</taxon>
        <taxon>Spermatophyta</taxon>
        <taxon>Magnoliopsida</taxon>
        <taxon>eudicotyledons</taxon>
        <taxon>Gunneridae</taxon>
        <taxon>Pentapetalae</taxon>
        <taxon>rosids</taxon>
        <taxon>malvids</taxon>
        <taxon>Myrtales</taxon>
        <taxon>Myrtaceae</taxon>
        <taxon>Myrtoideae</taxon>
        <taxon>Eucalypteae</taxon>
        <taxon>Eucalyptus</taxon>
    </lineage>
</organism>
<keyword evidence="12" id="KW-1185">Reference proteome</keyword>
<evidence type="ECO:0000256" key="7">
    <source>
        <dbReference type="ARBA" id="ARBA00023136"/>
    </source>
</evidence>
<keyword evidence="6" id="KW-0443">Lipid metabolism</keyword>
<name>A0ABD3KMS1_EUCGL</name>
<dbReference type="InterPro" id="IPR032805">
    <property type="entry name" value="Wax_synthase_dom"/>
</dbReference>
<dbReference type="Proteomes" id="UP001634007">
    <property type="component" value="Unassembled WGS sequence"/>
</dbReference>
<keyword evidence="5 9" id="KW-1133">Transmembrane helix</keyword>
<keyword evidence="7 9" id="KW-0472">Membrane</keyword>
<reference evidence="11 12" key="1">
    <citation type="submission" date="2024-11" db="EMBL/GenBank/DDBJ databases">
        <title>Chromosome-level genome assembly of Eucalyptus globulus Labill. provides insights into its genome evolution.</title>
        <authorList>
            <person name="Li X."/>
        </authorList>
    </citation>
    <scope>NUCLEOTIDE SEQUENCE [LARGE SCALE GENOMIC DNA]</scope>
    <source>
        <strain evidence="11">CL2024</strain>
        <tissue evidence="11">Fresh tender leaves</tissue>
    </source>
</reference>
<proteinExistence type="inferred from homology"/>
<feature type="transmembrane region" description="Helical" evidence="9">
    <location>
        <begin position="36"/>
        <end position="53"/>
    </location>
</feature>
<dbReference type="AlphaFoldDB" id="A0ABD3KMS1"/>
<dbReference type="EMBL" id="JBJKBG010000005">
    <property type="protein sequence ID" value="KAL3740863.1"/>
    <property type="molecule type" value="Genomic_DNA"/>
</dbReference>
<feature type="transmembrane region" description="Helical" evidence="9">
    <location>
        <begin position="6"/>
        <end position="24"/>
    </location>
</feature>
<dbReference type="PANTHER" id="PTHR31595">
    <property type="entry name" value="LONG-CHAIN-ALCOHOL O-FATTY-ACYLTRANSFERASE 3-RELATED"/>
    <property type="match status" value="1"/>
</dbReference>
<dbReference type="GO" id="GO:0006629">
    <property type="term" value="P:lipid metabolic process"/>
    <property type="evidence" value="ECO:0007669"/>
    <property type="project" value="UniProtKB-KW"/>
</dbReference>
<sequence length="366" mass="40822">METELHNFVFVWISVVAALIYCRYISILLPVGPKRLFFFLPVILLFLLLPLRLTTLSLAGLTSFSIAWLSNFKLLLLAYGKGPLVPPPTSSPLSLQLFVTTASLPIKISPSAESPTSKNGGGRGLKSPANYVAKCLLLVSLFPLYQRSDYVHEKVMMLAYSVHVYIVLEVALAVIGVAAARLIGMAVEPQFDEPYLATSLQDFWGRRWNLMATSILWPSVYEPIRLASGRLVGRQWAALPAVLITFAVSALMHELIFYYIGRKEPTWVVTWFFLLHGVAVAAEVAAKKALHGMRWRLPAEVSRVLTVGFVVVTGFWLFLPPLLRYDTVAKARRETIAVIEFVKCPWSLLRFSSFTVISGLSSLYPD</sequence>
<feature type="transmembrane region" description="Helical" evidence="9">
    <location>
        <begin position="236"/>
        <end position="260"/>
    </location>
</feature>
<dbReference type="Pfam" id="PF13813">
    <property type="entry name" value="MBOAT_2"/>
    <property type="match status" value="1"/>
</dbReference>
<comment type="subcellular location">
    <subcellularLocation>
        <location evidence="1">Membrane</location>
        <topology evidence="1">Multi-pass membrane protein</topology>
    </subcellularLocation>
</comment>
<evidence type="ECO:0000256" key="1">
    <source>
        <dbReference type="ARBA" id="ARBA00004141"/>
    </source>
</evidence>
<evidence type="ECO:0000259" key="10">
    <source>
        <dbReference type="Pfam" id="PF13813"/>
    </source>
</evidence>
<evidence type="ECO:0000256" key="9">
    <source>
        <dbReference type="SAM" id="Phobius"/>
    </source>
</evidence>
<feature type="domain" description="Wax synthase" evidence="10">
    <location>
        <begin position="188"/>
        <end position="274"/>
    </location>
</feature>
<evidence type="ECO:0000256" key="3">
    <source>
        <dbReference type="ARBA" id="ARBA00022679"/>
    </source>
</evidence>
<dbReference type="PIRSF" id="PIRSF037006">
    <property type="entry name" value="Wax_synthase"/>
    <property type="match status" value="1"/>
</dbReference>
<keyword evidence="4 9" id="KW-0812">Transmembrane</keyword>
<evidence type="ECO:0000313" key="11">
    <source>
        <dbReference type="EMBL" id="KAL3740863.1"/>
    </source>
</evidence>
<feature type="transmembrane region" description="Helical" evidence="9">
    <location>
        <begin position="266"/>
        <end position="285"/>
    </location>
</feature>
<comment type="similarity">
    <text evidence="2">Belongs to the wax synthase family.</text>
</comment>
<keyword evidence="8" id="KW-0012">Acyltransferase</keyword>
<evidence type="ECO:0000256" key="5">
    <source>
        <dbReference type="ARBA" id="ARBA00022989"/>
    </source>
</evidence>
<gene>
    <name evidence="11" type="ORF">ACJRO7_022052</name>
</gene>
<feature type="transmembrane region" description="Helical" evidence="9">
    <location>
        <begin position="297"/>
        <end position="319"/>
    </location>
</feature>
<comment type="caution">
    <text evidence="11">The sequence shown here is derived from an EMBL/GenBank/DDBJ whole genome shotgun (WGS) entry which is preliminary data.</text>
</comment>
<dbReference type="GO" id="GO:0016020">
    <property type="term" value="C:membrane"/>
    <property type="evidence" value="ECO:0007669"/>
    <property type="project" value="UniProtKB-SubCell"/>
</dbReference>
<accession>A0ABD3KMS1</accession>